<accession>A0A1J5RMX6</accession>
<sequence length="276" mass="29690">MTTARNLLGALAGLAALVSLAGAARADERDIRLEDNAASLSLGMSDLDYKETGGAAVLDSEKGWMPLLHMEAGLLANPNAKPLLRNLYLHVSADATLGDTKYDGALCDQFGTCTPAQDHTHDRIYGLSMQAGRGFSLGGQAMAIPYADLGARYWQRALQGPGGYTEDYHHYDAMAGLKLQYSPVPRLVASLSGAMGRTFGAAMDTWGETFTLGDAMTWQSSARLGYRLSPHVELQGTAQYLHFRYGASGVDSAGYYEPNSTTQQLNLLVGLSYQFF</sequence>
<name>A0A1J5RMX6_9ZZZZ</name>
<dbReference type="PROSITE" id="PS51318">
    <property type="entry name" value="TAT"/>
    <property type="match status" value="1"/>
</dbReference>
<evidence type="ECO:0000313" key="1">
    <source>
        <dbReference type="EMBL" id="OIQ90867.1"/>
    </source>
</evidence>
<dbReference type="AlphaFoldDB" id="A0A1J5RMX6"/>
<gene>
    <name evidence="1" type="ORF">GALL_272040</name>
</gene>
<dbReference type="SUPFAM" id="SSF103515">
    <property type="entry name" value="Autotransporter"/>
    <property type="match status" value="1"/>
</dbReference>
<dbReference type="InterPro" id="IPR036709">
    <property type="entry name" value="Autotransporte_beta_dom_sf"/>
</dbReference>
<comment type="caution">
    <text evidence="1">The sequence shown here is derived from an EMBL/GenBank/DDBJ whole genome shotgun (WGS) entry which is preliminary data.</text>
</comment>
<protein>
    <recommendedName>
        <fullName evidence="2">Outer membrane protein beta-barrel domain-containing protein</fullName>
    </recommendedName>
</protein>
<reference evidence="1" key="1">
    <citation type="submission" date="2016-10" db="EMBL/GenBank/DDBJ databases">
        <title>Sequence of Gallionella enrichment culture.</title>
        <authorList>
            <person name="Poehlein A."/>
            <person name="Muehling M."/>
            <person name="Daniel R."/>
        </authorList>
    </citation>
    <scope>NUCLEOTIDE SEQUENCE</scope>
</reference>
<evidence type="ECO:0008006" key="2">
    <source>
        <dbReference type="Google" id="ProtNLM"/>
    </source>
</evidence>
<dbReference type="InterPro" id="IPR006311">
    <property type="entry name" value="TAT_signal"/>
</dbReference>
<dbReference type="EMBL" id="MLJW01000277">
    <property type="protein sequence ID" value="OIQ90867.1"/>
    <property type="molecule type" value="Genomic_DNA"/>
</dbReference>
<organism evidence="1">
    <name type="scientific">mine drainage metagenome</name>
    <dbReference type="NCBI Taxonomy" id="410659"/>
    <lineage>
        <taxon>unclassified sequences</taxon>
        <taxon>metagenomes</taxon>
        <taxon>ecological metagenomes</taxon>
    </lineage>
</organism>
<proteinExistence type="predicted"/>